<dbReference type="PANTHER" id="PTHR11831">
    <property type="entry name" value="30S 40S RIBOSOMAL PROTEIN"/>
    <property type="match status" value="1"/>
</dbReference>
<sequence>MDEKKIILMIYIKNRRYGPLYKRFIRLQKNVQYRNKFLKLNNLFKKQKWEKFIFFLNLKNQKRKGKGFYNLYDHNKDFFFRFGGSFKKKYKNNLILKQKFSLFYGHLLKKVIKQKINLALNKVKLTKVMINPTFLFLELLETRLDVILYRCHFASSLKGIHQIILHGNIKVNGLTVKEKSFLIKKGDLLAVHNKAQELIYNNILNSNFWPIPPKYLQIDYKTLQIIFIEHIKFINTATLFPFKVDLKSMVRLYNY</sequence>
<evidence type="ECO:0000256" key="4">
    <source>
        <dbReference type="ARBA" id="ARBA00023274"/>
    </source>
</evidence>
<name>A0A8E7MJK3_9STRA</name>
<evidence type="ECO:0000313" key="6">
    <source>
        <dbReference type="EMBL" id="QVX31320.1"/>
    </source>
</evidence>
<reference evidence="6" key="1">
    <citation type="submission" date="2021-03" db="EMBL/GenBank/DDBJ databases">
        <authorList>
            <person name="Liang C."/>
        </authorList>
    </citation>
    <scope>NUCLEOTIDE SEQUENCE</scope>
</reference>
<dbReference type="GO" id="GO:0015935">
    <property type="term" value="C:small ribosomal subunit"/>
    <property type="evidence" value="ECO:0007669"/>
    <property type="project" value="TreeGrafter"/>
</dbReference>
<evidence type="ECO:0000259" key="5">
    <source>
        <dbReference type="SMART" id="SM00363"/>
    </source>
</evidence>
<dbReference type="CDD" id="cd00165">
    <property type="entry name" value="S4"/>
    <property type="match status" value="1"/>
</dbReference>
<dbReference type="AlphaFoldDB" id="A0A8E7MJK3"/>
<evidence type="ECO:0000256" key="1">
    <source>
        <dbReference type="ARBA" id="ARBA00007465"/>
    </source>
</evidence>
<dbReference type="EMBL" id="MW729336">
    <property type="protein sequence ID" value="QVX31320.1"/>
    <property type="molecule type" value="Genomic_DNA"/>
</dbReference>
<keyword evidence="2" id="KW-0694">RNA-binding</keyword>
<dbReference type="InterPro" id="IPR002942">
    <property type="entry name" value="S4_RNA-bd"/>
</dbReference>
<dbReference type="PANTHER" id="PTHR11831:SF4">
    <property type="entry name" value="SMALL RIBOSOMAL SUBUNIT PROTEIN US4M"/>
    <property type="match status" value="1"/>
</dbReference>
<accession>A0A8E7MJK3</accession>
<keyword evidence="6" id="KW-0496">Mitochondrion</keyword>
<keyword evidence="2" id="KW-0699">rRNA-binding</keyword>
<protein>
    <submittedName>
        <fullName evidence="6">Ribosomal protein S4</fullName>
    </submittedName>
</protein>
<dbReference type="GO" id="GO:0003735">
    <property type="term" value="F:structural constituent of ribosome"/>
    <property type="evidence" value="ECO:0007669"/>
    <property type="project" value="TreeGrafter"/>
</dbReference>
<dbReference type="GO" id="GO:0019843">
    <property type="term" value="F:rRNA binding"/>
    <property type="evidence" value="ECO:0007669"/>
    <property type="project" value="UniProtKB-KW"/>
</dbReference>
<keyword evidence="3 6" id="KW-0689">Ribosomal protein</keyword>
<proteinExistence type="inferred from homology"/>
<evidence type="ECO:0000256" key="3">
    <source>
        <dbReference type="ARBA" id="ARBA00022980"/>
    </source>
</evidence>
<dbReference type="Pfam" id="PF01479">
    <property type="entry name" value="S4"/>
    <property type="match status" value="1"/>
</dbReference>
<geneLocation type="mitochondrion" evidence="6"/>
<gene>
    <name evidence="6" type="primary">rps4</name>
</gene>
<evidence type="ECO:0000256" key="2">
    <source>
        <dbReference type="ARBA" id="ARBA00022730"/>
    </source>
</evidence>
<dbReference type="SMART" id="SM00363">
    <property type="entry name" value="S4"/>
    <property type="match status" value="1"/>
</dbReference>
<keyword evidence="4" id="KW-0687">Ribonucleoprotein</keyword>
<organism evidence="6">
    <name type="scientific">Attheya longicornis</name>
    <dbReference type="NCBI Taxonomy" id="451786"/>
    <lineage>
        <taxon>Eukaryota</taxon>
        <taxon>Sar</taxon>
        <taxon>Stramenopiles</taxon>
        <taxon>Ochrophyta</taxon>
        <taxon>Bacillariophyta</taxon>
        <taxon>Coscinodiscophyceae</taxon>
        <taxon>Chaetocerotophycidae</taxon>
        <taxon>Chaetocerotales</taxon>
        <taxon>Attheyaceae</taxon>
        <taxon>Attheya</taxon>
    </lineage>
</organism>
<feature type="domain" description="RNA-binding S4" evidence="5">
    <location>
        <begin position="142"/>
        <end position="204"/>
    </location>
</feature>
<dbReference type="InterPro" id="IPR022801">
    <property type="entry name" value="Ribosomal_uS4"/>
</dbReference>
<comment type="similarity">
    <text evidence="1">Belongs to the universal ribosomal protein uS4 family.</text>
</comment>
<dbReference type="GO" id="GO:0042274">
    <property type="term" value="P:ribosomal small subunit biogenesis"/>
    <property type="evidence" value="ECO:0007669"/>
    <property type="project" value="TreeGrafter"/>
</dbReference>